<dbReference type="AlphaFoldDB" id="A0A9P8PRT7"/>
<proteinExistence type="predicted"/>
<gene>
    <name evidence="2" type="ORF">WICMUC_001908</name>
</gene>
<protein>
    <submittedName>
        <fullName evidence="2">Uncharacterized protein</fullName>
    </submittedName>
</protein>
<evidence type="ECO:0000313" key="3">
    <source>
        <dbReference type="Proteomes" id="UP000769528"/>
    </source>
</evidence>
<dbReference type="OrthoDB" id="3980944at2759"/>
<organism evidence="2 3">
    <name type="scientific">Wickerhamomyces mucosus</name>
    <dbReference type="NCBI Taxonomy" id="1378264"/>
    <lineage>
        <taxon>Eukaryota</taxon>
        <taxon>Fungi</taxon>
        <taxon>Dikarya</taxon>
        <taxon>Ascomycota</taxon>
        <taxon>Saccharomycotina</taxon>
        <taxon>Saccharomycetes</taxon>
        <taxon>Phaffomycetales</taxon>
        <taxon>Wickerhamomycetaceae</taxon>
        <taxon>Wickerhamomyces</taxon>
    </lineage>
</organism>
<feature type="compositionally biased region" description="Acidic residues" evidence="1">
    <location>
        <begin position="333"/>
        <end position="344"/>
    </location>
</feature>
<dbReference type="Proteomes" id="UP000769528">
    <property type="component" value="Unassembled WGS sequence"/>
</dbReference>
<comment type="caution">
    <text evidence="2">The sequence shown here is derived from an EMBL/GenBank/DDBJ whole genome shotgun (WGS) entry which is preliminary data.</text>
</comment>
<keyword evidence="3" id="KW-1185">Reference proteome</keyword>
<sequence>MSLRTSARKRKQPLTAPQTIAGPDLNKIVAGVENLTNVSQIETLQKKLQSDYKSLAKEFSKSRVSRIDAFLEQIEVIQSSLKKDLEQYEIDLSNTIPTLDEEFAIEVDSIEQIQESKRRKHTVNPDMNLHSPNSPPKPEVPLLKKIPIFEESFEKLLKPFRKELQLLENKFAYDSKIIEDLARRNVLLAWNQCINSRIDLVQSFRKDLNIELSELQKDKFNWNKFERLGIEEERFRKSTLKVADINKSKKIELGQITKKLENCENYSNSNPISGNHPTTATDREILSDINEINASGIKNIRLNKYDSNYLLVDPNRKDEDDSPFAKQFTEEKNVDEEDETEGEQSQDTKYPALLQAAQLQLQQEYDQEYQNSVVVHKSQIRKNRIFPNIPYQEPPTPILPPPLITPIPFDPIAPLASSSSTFPPLRPYDPVKNHLIIPESPAIQPNYK</sequence>
<accession>A0A9P8PRT7</accession>
<name>A0A9P8PRT7_9ASCO</name>
<reference evidence="2" key="1">
    <citation type="journal article" date="2021" name="Open Biol.">
        <title>Shared evolutionary footprints suggest mitochondrial oxidative damage underlies multiple complex I losses in fungi.</title>
        <authorList>
            <person name="Schikora-Tamarit M.A."/>
            <person name="Marcet-Houben M."/>
            <person name="Nosek J."/>
            <person name="Gabaldon T."/>
        </authorList>
    </citation>
    <scope>NUCLEOTIDE SEQUENCE</scope>
    <source>
        <strain evidence="2">CBS6341</strain>
    </source>
</reference>
<feature type="region of interest" description="Disordered" evidence="1">
    <location>
        <begin position="314"/>
        <end position="348"/>
    </location>
</feature>
<dbReference type="EMBL" id="JAEUBF010000550">
    <property type="protein sequence ID" value="KAH3677153.1"/>
    <property type="molecule type" value="Genomic_DNA"/>
</dbReference>
<feature type="region of interest" description="Disordered" evidence="1">
    <location>
        <begin position="116"/>
        <end position="136"/>
    </location>
</feature>
<evidence type="ECO:0000256" key="1">
    <source>
        <dbReference type="SAM" id="MobiDB-lite"/>
    </source>
</evidence>
<reference evidence="2" key="2">
    <citation type="submission" date="2021-01" db="EMBL/GenBank/DDBJ databases">
        <authorList>
            <person name="Schikora-Tamarit M.A."/>
        </authorList>
    </citation>
    <scope>NUCLEOTIDE SEQUENCE</scope>
    <source>
        <strain evidence="2">CBS6341</strain>
    </source>
</reference>
<evidence type="ECO:0000313" key="2">
    <source>
        <dbReference type="EMBL" id="KAH3677153.1"/>
    </source>
</evidence>